<evidence type="ECO:0000313" key="1">
    <source>
        <dbReference type="EMBL" id="QGM92732.1"/>
    </source>
</evidence>
<sequence>MVFNASAPFDSLSPAELRERVLKFVASEFPIHWDKGLLDQYVNSVIPRSIFVRNAPENAHLLDLGAGDGGLATLKSWPLVTRRDLRMHAVSLECGAQFSQYEDYELGNFEETLPDFNGMLFDAIMCSHFIEHITDPTRALQFFSKRLKPGGAVYLEWPHPFSKNMPSLTVLRDVGVDVMTTNFYDDLTHKEAWEMDYIASGIESAGLRISACGRVWFDFVADQLMAHGRKLNNTVDMTYAIWYKFAWAQYIVASKPL</sequence>
<keyword evidence="2" id="KW-1185">Reference proteome</keyword>
<proteinExistence type="predicted"/>
<dbReference type="CDD" id="cd02440">
    <property type="entry name" value="AdoMet_MTases"/>
    <property type="match status" value="1"/>
</dbReference>
<organism evidence="1 2">
    <name type="scientific">Methylocystis rosea</name>
    <dbReference type="NCBI Taxonomy" id="173366"/>
    <lineage>
        <taxon>Bacteria</taxon>
        <taxon>Pseudomonadati</taxon>
        <taxon>Pseudomonadota</taxon>
        <taxon>Alphaproteobacteria</taxon>
        <taxon>Hyphomicrobiales</taxon>
        <taxon>Methylocystaceae</taxon>
        <taxon>Methylocystis</taxon>
    </lineage>
</organism>
<accession>A0ABX6ECS6</accession>
<dbReference type="Pfam" id="PF13489">
    <property type="entry name" value="Methyltransf_23"/>
    <property type="match status" value="1"/>
</dbReference>
<gene>
    <name evidence="1" type="ORF">F7D13_01090</name>
</gene>
<dbReference type="GO" id="GO:0032259">
    <property type="term" value="P:methylation"/>
    <property type="evidence" value="ECO:0007669"/>
    <property type="project" value="UniProtKB-KW"/>
</dbReference>
<dbReference type="GO" id="GO:0008168">
    <property type="term" value="F:methyltransferase activity"/>
    <property type="evidence" value="ECO:0007669"/>
    <property type="project" value="UniProtKB-KW"/>
</dbReference>
<dbReference type="SUPFAM" id="SSF53335">
    <property type="entry name" value="S-adenosyl-L-methionine-dependent methyltransferases"/>
    <property type="match status" value="1"/>
</dbReference>
<evidence type="ECO:0000313" key="2">
    <source>
        <dbReference type="Proteomes" id="UP000424673"/>
    </source>
</evidence>
<keyword evidence="1" id="KW-0808">Transferase</keyword>
<name>A0ABX6ECS6_9HYPH</name>
<reference evidence="1 2" key="2">
    <citation type="journal article" date="2021" name="AMB Express">
        <title>Isolation and characterisation of Methylocystis spp. for poly-3-hydroxybutyrate production using waste methane feedstocks.</title>
        <authorList>
            <person name="Rumah B.L."/>
            <person name="Stead C.E."/>
            <person name="Claxton Stevens B.H."/>
            <person name="Minton N.P."/>
            <person name="Grosse-Honebrink A."/>
            <person name="Zhang Y."/>
        </authorList>
    </citation>
    <scope>NUCLEOTIDE SEQUENCE [LARGE SCALE GENOMIC DNA]</scope>
    <source>
        <strain evidence="1 2">BRCS1</strain>
    </source>
</reference>
<protein>
    <submittedName>
        <fullName evidence="1">Methyltransferase domain-containing protein</fullName>
    </submittedName>
</protein>
<dbReference type="InterPro" id="IPR029063">
    <property type="entry name" value="SAM-dependent_MTases_sf"/>
</dbReference>
<dbReference type="Gene3D" id="3.40.50.150">
    <property type="entry name" value="Vaccinia Virus protein VP39"/>
    <property type="match status" value="1"/>
</dbReference>
<reference evidence="2" key="1">
    <citation type="submission" date="2019-09" db="EMBL/GenBank/DDBJ databases">
        <title>Isolation and complete genome sequencing of Methylocystis species.</title>
        <authorList>
            <person name="Rumah B.L."/>
            <person name="Stead C.E."/>
            <person name="Stevens B.C."/>
            <person name="Minton N.P."/>
            <person name="Grosse-Honebrink A."/>
            <person name="Zhang Y."/>
        </authorList>
    </citation>
    <scope>NUCLEOTIDE SEQUENCE [LARGE SCALE GENOMIC DNA]</scope>
    <source>
        <strain evidence="2">BRCS1</strain>
    </source>
</reference>
<dbReference type="EMBL" id="CP044328">
    <property type="protein sequence ID" value="QGM92732.1"/>
    <property type="molecule type" value="Genomic_DNA"/>
</dbReference>
<dbReference type="RefSeq" id="WP_154450690.1">
    <property type="nucleotide sequence ID" value="NZ_CP044328.1"/>
</dbReference>
<keyword evidence="1" id="KW-0489">Methyltransferase</keyword>
<dbReference type="Proteomes" id="UP000424673">
    <property type="component" value="Chromosome"/>
</dbReference>